<sequence>MSQTQVLLTKQSERTRIEVLCYEQLAGSDDIGSSEMLYFLQQSGSRLKQVKITLQNSSVLLESGALHFMKGRIDVQNNAGGVGGMLKKFISSGLTGESMFKPVYSGSGDIYLEPSFGHYLLVELHDEELVADKGMFYACEASVSVGVERMKNLSSAIAGGEGLFQTKLSGSGLCVLSSPVPDHEIVKIKLNNEKLQVDGNFALLRKGNIQYSVEKSSKSIFGSLTSGEGLLQTFTGTGEVWVAPTQSVYEQLKTHRLGGLTKAGGSSNTKTT</sequence>
<dbReference type="Proteomes" id="UP001057134">
    <property type="component" value="Chromosome"/>
</dbReference>
<evidence type="ECO:0008006" key="3">
    <source>
        <dbReference type="Google" id="ProtNLM"/>
    </source>
</evidence>
<reference evidence="1" key="2">
    <citation type="journal article" date="2021" name="J Anim Sci Technol">
        <title>Complete genome sequence of Paenibacillus konkukensis sp. nov. SK3146 as a potential probiotic strain.</title>
        <authorList>
            <person name="Jung H.I."/>
            <person name="Park S."/>
            <person name="Niu K.M."/>
            <person name="Lee S.W."/>
            <person name="Kothari D."/>
            <person name="Yi K.J."/>
            <person name="Kim S.K."/>
        </authorList>
    </citation>
    <scope>NUCLEOTIDE SEQUENCE</scope>
    <source>
        <strain evidence="1">SK3146</strain>
    </source>
</reference>
<dbReference type="SUPFAM" id="SSF51219">
    <property type="entry name" value="TRAP-like"/>
    <property type="match status" value="1"/>
</dbReference>
<proteinExistence type="predicted"/>
<organism evidence="1 2">
    <name type="scientific">Paenibacillus konkukensis</name>
    <dbReference type="NCBI Taxonomy" id="2020716"/>
    <lineage>
        <taxon>Bacteria</taxon>
        <taxon>Bacillati</taxon>
        <taxon>Bacillota</taxon>
        <taxon>Bacilli</taxon>
        <taxon>Bacillales</taxon>
        <taxon>Paenibacillaceae</taxon>
        <taxon>Paenibacillus</taxon>
    </lineage>
</organism>
<dbReference type="Gene3D" id="3.60.160.10">
    <property type="entry name" value="Mitochondrial biogenesis AIM24"/>
    <property type="match status" value="1"/>
</dbReference>
<dbReference type="PANTHER" id="PTHR38074:SF1">
    <property type="entry name" value="ALTERED INHERITANCE OF MITOCHONDRIA PROTEIN 24, MITOCHONDRIAL"/>
    <property type="match status" value="1"/>
</dbReference>
<dbReference type="InterPro" id="IPR016031">
    <property type="entry name" value="Trp_RNA-bd_attenuator-like_dom"/>
</dbReference>
<reference evidence="1" key="1">
    <citation type="submission" date="2018-02" db="EMBL/GenBank/DDBJ databases">
        <authorList>
            <person name="Kim S.-K."/>
            <person name="Jung H.-I."/>
            <person name="Lee S.-W."/>
        </authorList>
    </citation>
    <scope>NUCLEOTIDE SEQUENCE</scope>
    <source>
        <strain evidence="1">SK3146</strain>
    </source>
</reference>
<dbReference type="InterPro" id="IPR002838">
    <property type="entry name" value="AIM24"/>
</dbReference>
<gene>
    <name evidence="1" type="ORF">SK3146_06429</name>
</gene>
<evidence type="ECO:0000313" key="2">
    <source>
        <dbReference type="Proteomes" id="UP001057134"/>
    </source>
</evidence>
<name>A0ABY4S0I8_9BACL</name>
<dbReference type="Pfam" id="PF01987">
    <property type="entry name" value="AIM24"/>
    <property type="match status" value="1"/>
</dbReference>
<evidence type="ECO:0000313" key="1">
    <source>
        <dbReference type="EMBL" id="UQZ87133.1"/>
    </source>
</evidence>
<dbReference type="InterPro" id="IPR036983">
    <property type="entry name" value="AIM24_sf"/>
</dbReference>
<keyword evidence="2" id="KW-1185">Reference proteome</keyword>
<dbReference type="EMBL" id="CP027059">
    <property type="protein sequence ID" value="UQZ87133.1"/>
    <property type="molecule type" value="Genomic_DNA"/>
</dbReference>
<protein>
    <recommendedName>
        <fullName evidence="3">Transcriptional regulator</fullName>
    </recommendedName>
</protein>
<dbReference type="PANTHER" id="PTHR38074">
    <property type="entry name" value="ALTERED INHERITANCE OF MITOCHONDRIA PROTEIN 24, MITOCHONDRIAL"/>
    <property type="match status" value="1"/>
</dbReference>
<accession>A0ABY4S0I8</accession>